<sequence>MFPKTAAILAVMGSLGGLSISGYGINTWFRADAQIVSPDKKRYEEENKITVKDEQIMWEMVMTSGNLDGKQDIQKICVRREKVKENEAELENEVIKVGCNTNWSHQFNSVGGEYKLWIRGQEQIINETISESNSSFQKFLEGLTEEAKKKVEGVKELDQICQKQEKGSNGLIEYKCR</sequence>
<gene>
    <name evidence="1" type="ORF">MSUIS_06180</name>
</gene>
<reference evidence="1 2" key="1">
    <citation type="journal article" date="2011" name="J. Bacteriol.">
        <title>Complete genome sequence of the hemotrophic Mycoplasma suis strain KI3806.</title>
        <authorList>
            <person name="Oehlerking J."/>
            <person name="Kube M."/>
            <person name="Felder K.M."/>
            <person name="Matter D."/>
            <person name="Wittenbrink M.M."/>
            <person name="Schwarzenbach S."/>
            <person name="Kramer M.M."/>
            <person name="Hoelzle K."/>
            <person name="Hoelzle L.E."/>
        </authorList>
    </citation>
    <scope>NUCLEOTIDE SEQUENCE [LARGE SCALE GENOMIC DNA]</scope>
    <source>
        <strain evidence="2">KI_3806</strain>
    </source>
</reference>
<protein>
    <submittedName>
        <fullName evidence="1">Uncharacterized protein</fullName>
    </submittedName>
</protein>
<name>F0V230_MYCS3</name>
<evidence type="ECO:0000313" key="2">
    <source>
        <dbReference type="Proteomes" id="UP000008645"/>
    </source>
</evidence>
<proteinExistence type="predicted"/>
<dbReference type="Proteomes" id="UP000008645">
    <property type="component" value="Chromosome"/>
</dbReference>
<dbReference type="KEGG" id="msk:MSUIS_06180"/>
<accession>F0V230</accession>
<dbReference type="EMBL" id="FQ790233">
    <property type="protein sequence ID" value="CBZ40711.1"/>
    <property type="molecule type" value="Genomic_DNA"/>
</dbReference>
<evidence type="ECO:0000313" key="1">
    <source>
        <dbReference type="EMBL" id="CBZ40711.1"/>
    </source>
</evidence>
<organism evidence="1 2">
    <name type="scientific">Mycoplasma suis (strain KI_3806)</name>
    <dbReference type="NCBI Taxonomy" id="708248"/>
    <lineage>
        <taxon>Bacteria</taxon>
        <taxon>Bacillati</taxon>
        <taxon>Mycoplasmatota</taxon>
        <taxon>Mollicutes</taxon>
        <taxon>Mycoplasmataceae</taxon>
        <taxon>Mycoplasma</taxon>
    </lineage>
</organism>
<dbReference type="AlphaFoldDB" id="F0V230"/>
<dbReference type="RefSeq" id="WP_013609313.1">
    <property type="nucleotide sequence ID" value="NC_015153.1"/>
</dbReference>
<dbReference type="HOGENOM" id="CLU_1516291_0_0_14"/>